<name>A0AA40ATW4_9PEZI</name>
<comment type="caution">
    <text evidence="1">The sequence shown here is derived from an EMBL/GenBank/DDBJ whole genome shotgun (WGS) entry which is preliminary data.</text>
</comment>
<reference evidence="1" key="1">
    <citation type="submission" date="2023-06" db="EMBL/GenBank/DDBJ databases">
        <title>Genome-scale phylogeny and comparative genomics of the fungal order Sordariales.</title>
        <authorList>
            <consortium name="Lawrence Berkeley National Laboratory"/>
            <person name="Hensen N."/>
            <person name="Bonometti L."/>
            <person name="Westerberg I."/>
            <person name="Brannstrom I.O."/>
            <person name="Guillou S."/>
            <person name="Cros-Aarteil S."/>
            <person name="Calhoun S."/>
            <person name="Haridas S."/>
            <person name="Kuo A."/>
            <person name="Mondo S."/>
            <person name="Pangilinan J."/>
            <person name="Riley R."/>
            <person name="LaButti K."/>
            <person name="Andreopoulos B."/>
            <person name="Lipzen A."/>
            <person name="Chen C."/>
            <person name="Yanf M."/>
            <person name="Daum C."/>
            <person name="Ng V."/>
            <person name="Clum A."/>
            <person name="Steindorff A."/>
            <person name="Ohm R."/>
            <person name="Martin F."/>
            <person name="Silar P."/>
            <person name="Natvig D."/>
            <person name="Lalanne C."/>
            <person name="Gautier V."/>
            <person name="Ament-velasquez S.L."/>
            <person name="Kruys A."/>
            <person name="Hutchinson M.I."/>
            <person name="Powell A.J."/>
            <person name="Barry K."/>
            <person name="Miller A.N."/>
            <person name="Grigoriev I.V."/>
            <person name="Debuchy R."/>
            <person name="Gladieux P."/>
            <person name="Thoren M.H."/>
            <person name="Johannesson H."/>
        </authorList>
    </citation>
    <scope>NUCLEOTIDE SEQUENCE</scope>
    <source>
        <strain evidence="1">SMH2392-1A</strain>
    </source>
</reference>
<proteinExistence type="predicted"/>
<dbReference type="RefSeq" id="XP_060297854.1">
    <property type="nucleotide sequence ID" value="XM_060445096.1"/>
</dbReference>
<gene>
    <name evidence="1" type="ORF">B0T26DRAFT_749398</name>
</gene>
<keyword evidence="2" id="KW-1185">Reference proteome</keyword>
<dbReference type="GeneID" id="85328366"/>
<organism evidence="1 2">
    <name type="scientific">Lasiosphaeria miniovina</name>
    <dbReference type="NCBI Taxonomy" id="1954250"/>
    <lineage>
        <taxon>Eukaryota</taxon>
        <taxon>Fungi</taxon>
        <taxon>Dikarya</taxon>
        <taxon>Ascomycota</taxon>
        <taxon>Pezizomycotina</taxon>
        <taxon>Sordariomycetes</taxon>
        <taxon>Sordariomycetidae</taxon>
        <taxon>Sordariales</taxon>
        <taxon>Lasiosphaeriaceae</taxon>
        <taxon>Lasiosphaeria</taxon>
    </lineage>
</organism>
<dbReference type="AlphaFoldDB" id="A0AA40ATW4"/>
<sequence>MAFAKLPESAYDGFTRQDYLSLLDDVRFKALRFAKLSSTTPFSDLRAQS</sequence>
<protein>
    <submittedName>
        <fullName evidence="1">Uncharacterized protein</fullName>
    </submittedName>
</protein>
<dbReference type="EMBL" id="JAUIRO010000003">
    <property type="protein sequence ID" value="KAK0721930.1"/>
    <property type="molecule type" value="Genomic_DNA"/>
</dbReference>
<dbReference type="Proteomes" id="UP001172101">
    <property type="component" value="Unassembled WGS sequence"/>
</dbReference>
<evidence type="ECO:0000313" key="2">
    <source>
        <dbReference type="Proteomes" id="UP001172101"/>
    </source>
</evidence>
<accession>A0AA40ATW4</accession>
<evidence type="ECO:0000313" key="1">
    <source>
        <dbReference type="EMBL" id="KAK0721930.1"/>
    </source>
</evidence>